<keyword evidence="2" id="KW-1185">Reference proteome</keyword>
<dbReference type="EMBL" id="KZ303673">
    <property type="protein sequence ID" value="PIA12546.1"/>
    <property type="molecule type" value="Genomic_DNA"/>
</dbReference>
<sequence length="162" mass="18380">MSQDIVISHGVFKHKKDAEDAQAIVYSIENHREVLELLTKTSEGMRPYATGTLEGHSRSAMTIRGHSLAASAERNNFCSNGWTFVHLANTYKWHISRLSGNKWTLSDMTGKDIAIYKRESMRLRKYGVLRIMTNVDDDLRAVILLTCDIVRRNVVQSEQIAA</sequence>
<reference evidence="1 2" key="1">
    <citation type="journal article" date="2015" name="Genome Biol. Evol.">
        <title>Phylogenomic analyses indicate that early fungi evolved digesting cell walls of algal ancestors of land plants.</title>
        <authorList>
            <person name="Chang Y."/>
            <person name="Wang S."/>
            <person name="Sekimoto S."/>
            <person name="Aerts A.L."/>
            <person name="Choi C."/>
            <person name="Clum A."/>
            <person name="LaButti K.M."/>
            <person name="Lindquist E.A."/>
            <person name="Yee Ngan C."/>
            <person name="Ohm R.A."/>
            <person name="Salamov A.A."/>
            <person name="Grigoriev I.V."/>
            <person name="Spatafora J.W."/>
            <person name="Berbee M.L."/>
        </authorList>
    </citation>
    <scope>NUCLEOTIDE SEQUENCE [LARGE SCALE GENOMIC DNA]</scope>
    <source>
        <strain evidence="1 2">NRRL 1564</strain>
    </source>
</reference>
<dbReference type="Proteomes" id="UP000242474">
    <property type="component" value="Unassembled WGS sequence"/>
</dbReference>
<gene>
    <name evidence="1" type="ORF">COEREDRAFT_84059</name>
</gene>
<evidence type="ECO:0000313" key="2">
    <source>
        <dbReference type="Proteomes" id="UP000242474"/>
    </source>
</evidence>
<name>A0A2G5B0I9_COERN</name>
<protein>
    <submittedName>
        <fullName evidence="1">Uncharacterized protein</fullName>
    </submittedName>
</protein>
<accession>A0A2G5B0I9</accession>
<evidence type="ECO:0000313" key="1">
    <source>
        <dbReference type="EMBL" id="PIA12546.1"/>
    </source>
</evidence>
<dbReference type="AlphaFoldDB" id="A0A2G5B0I9"/>
<organism evidence="1 2">
    <name type="scientific">Coemansia reversa (strain ATCC 12441 / NRRL 1564)</name>
    <dbReference type="NCBI Taxonomy" id="763665"/>
    <lineage>
        <taxon>Eukaryota</taxon>
        <taxon>Fungi</taxon>
        <taxon>Fungi incertae sedis</taxon>
        <taxon>Zoopagomycota</taxon>
        <taxon>Kickxellomycotina</taxon>
        <taxon>Kickxellomycetes</taxon>
        <taxon>Kickxellales</taxon>
        <taxon>Kickxellaceae</taxon>
        <taxon>Coemansia</taxon>
    </lineage>
</organism>
<dbReference type="OrthoDB" id="5573441at2759"/>
<proteinExistence type="predicted"/>